<evidence type="ECO:0000313" key="8">
    <source>
        <dbReference type="EMBL" id="GKV27401.1"/>
    </source>
</evidence>
<comment type="similarity">
    <text evidence="5">Belongs to the HIPP family.</text>
</comment>
<organism evidence="8 9">
    <name type="scientific">Rubroshorea leprosula</name>
    <dbReference type="NCBI Taxonomy" id="152421"/>
    <lineage>
        <taxon>Eukaryota</taxon>
        <taxon>Viridiplantae</taxon>
        <taxon>Streptophyta</taxon>
        <taxon>Embryophyta</taxon>
        <taxon>Tracheophyta</taxon>
        <taxon>Spermatophyta</taxon>
        <taxon>Magnoliopsida</taxon>
        <taxon>eudicotyledons</taxon>
        <taxon>Gunneridae</taxon>
        <taxon>Pentapetalae</taxon>
        <taxon>rosids</taxon>
        <taxon>malvids</taxon>
        <taxon>Malvales</taxon>
        <taxon>Dipterocarpaceae</taxon>
        <taxon>Rubroshorea</taxon>
    </lineage>
</organism>
<proteinExistence type="inferred from homology"/>
<keyword evidence="9" id="KW-1185">Reference proteome</keyword>
<dbReference type="CDD" id="cd00371">
    <property type="entry name" value="HMA"/>
    <property type="match status" value="1"/>
</dbReference>
<evidence type="ECO:0000256" key="3">
    <source>
        <dbReference type="ARBA" id="ARBA00023288"/>
    </source>
</evidence>
<dbReference type="InterPro" id="IPR036163">
    <property type="entry name" value="HMA_dom_sf"/>
</dbReference>
<feature type="region of interest" description="Disordered" evidence="6">
    <location>
        <begin position="81"/>
        <end position="111"/>
    </location>
</feature>
<evidence type="ECO:0000259" key="7">
    <source>
        <dbReference type="PROSITE" id="PS50846"/>
    </source>
</evidence>
<reference evidence="8 9" key="1">
    <citation type="journal article" date="2021" name="Commun. Biol.">
        <title>The genome of Shorea leprosula (Dipterocarpaceae) highlights the ecological relevance of drought in aseasonal tropical rainforests.</title>
        <authorList>
            <person name="Ng K.K.S."/>
            <person name="Kobayashi M.J."/>
            <person name="Fawcett J.A."/>
            <person name="Hatakeyama M."/>
            <person name="Paape T."/>
            <person name="Ng C.H."/>
            <person name="Ang C.C."/>
            <person name="Tnah L.H."/>
            <person name="Lee C.T."/>
            <person name="Nishiyama T."/>
            <person name="Sese J."/>
            <person name="O'Brien M.J."/>
            <person name="Copetti D."/>
            <person name="Mohd Noor M.I."/>
            <person name="Ong R.C."/>
            <person name="Putra M."/>
            <person name="Sireger I.Z."/>
            <person name="Indrioko S."/>
            <person name="Kosugi Y."/>
            <person name="Izuno A."/>
            <person name="Isagi Y."/>
            <person name="Lee S.L."/>
            <person name="Shimizu K.K."/>
        </authorList>
    </citation>
    <scope>NUCLEOTIDE SEQUENCE [LARGE SCALE GENOMIC DNA]</scope>
    <source>
        <strain evidence="8">214</strain>
    </source>
</reference>
<gene>
    <name evidence="8" type="ORF">SLEP1_g36574</name>
</gene>
<dbReference type="Gene3D" id="3.30.70.100">
    <property type="match status" value="1"/>
</dbReference>
<dbReference type="PROSITE" id="PS50846">
    <property type="entry name" value="HMA_2"/>
    <property type="match status" value="1"/>
</dbReference>
<dbReference type="InterPro" id="IPR006121">
    <property type="entry name" value="HMA_dom"/>
</dbReference>
<keyword evidence="2" id="KW-0479">Metal-binding</keyword>
<dbReference type="PANTHER" id="PTHR45868">
    <property type="entry name" value="HEAVY METAL-ASSOCIATED ISOPRENYLATED PLANT PROTEIN 33-RELATED"/>
    <property type="match status" value="1"/>
</dbReference>
<keyword evidence="1" id="KW-0488">Methylation</keyword>
<protein>
    <recommendedName>
        <fullName evidence="7">HMA domain-containing protein</fullName>
    </recommendedName>
</protein>
<evidence type="ECO:0000256" key="2">
    <source>
        <dbReference type="ARBA" id="ARBA00022723"/>
    </source>
</evidence>
<dbReference type="EMBL" id="BPVZ01000075">
    <property type="protein sequence ID" value="GKV27401.1"/>
    <property type="molecule type" value="Genomic_DNA"/>
</dbReference>
<sequence length="174" mass="19246">MSKQETWVLKVNTQCHCDGCKQKLKKLLQKIDGVYTTSTDTEQGKVTVTGDVDPAVLIKKLEKSGKHAQLWAPQKGFQNNLGHQFGKGGNDSKPQKGGNNQQNGCHNFAPQQMKGFPNELSKAPSKSIKFSLPADDFGASGMVLMNLAGMSLITRRRMIWRILGMVMGIKRWCP</sequence>
<dbReference type="PANTHER" id="PTHR45868:SF83">
    <property type="entry name" value="HEAVY METAL-ASSOCIATED ISOPRENYLATED PLANT PROTEIN 33"/>
    <property type="match status" value="1"/>
</dbReference>
<dbReference type="AlphaFoldDB" id="A0AAV5KSG3"/>
<keyword evidence="4" id="KW-0636">Prenylation</keyword>
<evidence type="ECO:0000256" key="6">
    <source>
        <dbReference type="SAM" id="MobiDB-lite"/>
    </source>
</evidence>
<dbReference type="SUPFAM" id="SSF55008">
    <property type="entry name" value="HMA, heavy metal-associated domain"/>
    <property type="match status" value="1"/>
</dbReference>
<dbReference type="GO" id="GO:0046872">
    <property type="term" value="F:metal ion binding"/>
    <property type="evidence" value="ECO:0007669"/>
    <property type="project" value="UniProtKB-KW"/>
</dbReference>
<keyword evidence="3" id="KW-0449">Lipoprotein</keyword>
<dbReference type="Pfam" id="PF00403">
    <property type="entry name" value="HMA"/>
    <property type="match status" value="1"/>
</dbReference>
<dbReference type="Proteomes" id="UP001054252">
    <property type="component" value="Unassembled WGS sequence"/>
</dbReference>
<evidence type="ECO:0000256" key="4">
    <source>
        <dbReference type="ARBA" id="ARBA00023289"/>
    </source>
</evidence>
<evidence type="ECO:0000256" key="1">
    <source>
        <dbReference type="ARBA" id="ARBA00022481"/>
    </source>
</evidence>
<evidence type="ECO:0000313" key="9">
    <source>
        <dbReference type="Proteomes" id="UP001054252"/>
    </source>
</evidence>
<evidence type="ECO:0000256" key="5">
    <source>
        <dbReference type="ARBA" id="ARBA00024045"/>
    </source>
</evidence>
<accession>A0AAV5KSG3</accession>
<comment type="caution">
    <text evidence="8">The sequence shown here is derived from an EMBL/GenBank/DDBJ whole genome shotgun (WGS) entry which is preliminary data.</text>
</comment>
<name>A0AAV5KSG3_9ROSI</name>
<feature type="domain" description="HMA" evidence="7">
    <location>
        <begin position="4"/>
        <end position="69"/>
    </location>
</feature>